<accession>W6JTS3</accession>
<dbReference type="Proteomes" id="UP000035763">
    <property type="component" value="Unassembled WGS sequence"/>
</dbReference>
<dbReference type="Pfam" id="PF12706">
    <property type="entry name" value="Lactamase_B_2"/>
    <property type="match status" value="1"/>
</dbReference>
<name>W6JTS3_9MICO</name>
<dbReference type="Gene3D" id="3.60.15.10">
    <property type="entry name" value="Ribonuclease Z/Hydroxyacylglutathione hydrolase-like"/>
    <property type="match status" value="1"/>
</dbReference>
<keyword evidence="2" id="KW-0378">Hydrolase</keyword>
<dbReference type="EMBL" id="CAJA01000021">
    <property type="protein sequence ID" value="CCH71881.1"/>
    <property type="molecule type" value="Genomic_DNA"/>
</dbReference>
<dbReference type="AlphaFoldDB" id="W6JTS3"/>
<dbReference type="InterPro" id="IPR036866">
    <property type="entry name" value="RibonucZ/Hydroxyglut_hydro"/>
</dbReference>
<proteinExistence type="predicted"/>
<evidence type="ECO:0000313" key="3">
    <source>
        <dbReference type="Proteomes" id="UP000035763"/>
    </source>
</evidence>
<dbReference type="SUPFAM" id="SSF56281">
    <property type="entry name" value="Metallo-hydrolase/oxidoreductase"/>
    <property type="match status" value="1"/>
</dbReference>
<dbReference type="InterPro" id="IPR001279">
    <property type="entry name" value="Metallo-B-lactamas"/>
</dbReference>
<dbReference type="RefSeq" id="WP_048696830.1">
    <property type="nucleotide sequence ID" value="NZ_HG764815.1"/>
</dbReference>
<gene>
    <name evidence="2" type="ORF">BN11_1170011</name>
</gene>
<evidence type="ECO:0000313" key="2">
    <source>
        <dbReference type="EMBL" id="CCH71881.1"/>
    </source>
</evidence>
<sequence>MKLTVIGCAGSFAGPASPASCYLVQAEQGGRLWSILLDMGNGSLGALQRHLDPCAVDAVFVTHLHPDHCLDLTGFYVYRKYHPGGPCTHRVPVYAPAGAEDRIHAAYEGIDADGMNAQLDFRVVGEGSVVEVGPFRLTTHAMNHPVETYGYRVEAGGSVLAFTGDTDTCPGLLTLAAHADLLLTDCAFVDGRDPLPDIHLSGSRAAAAAVAAGAKRLMLTHIPAWNDPQVCRAQAAAVWPGEVELAAPDANYVI</sequence>
<evidence type="ECO:0000259" key="1">
    <source>
        <dbReference type="SMART" id="SM00849"/>
    </source>
</evidence>
<dbReference type="GO" id="GO:0042781">
    <property type="term" value="F:3'-tRNA processing endoribonuclease activity"/>
    <property type="evidence" value="ECO:0007669"/>
    <property type="project" value="TreeGrafter"/>
</dbReference>
<dbReference type="PANTHER" id="PTHR46018:SF4">
    <property type="entry name" value="METALLO-HYDROLASE YHFI-RELATED"/>
    <property type="match status" value="1"/>
</dbReference>
<dbReference type="OrthoDB" id="9800940at2"/>
<feature type="domain" description="Metallo-beta-lactamase" evidence="1">
    <location>
        <begin position="18"/>
        <end position="192"/>
    </location>
</feature>
<protein>
    <submittedName>
        <fullName evidence="2">Metal-dependent hydrolase, beta-lactamase superfamily III</fullName>
    </submittedName>
</protein>
<keyword evidence="3" id="KW-1185">Reference proteome</keyword>
<dbReference type="STRING" id="1193182.BN11_1170011"/>
<dbReference type="PANTHER" id="PTHR46018">
    <property type="entry name" value="ZINC PHOSPHODIESTERASE ELAC PROTEIN 1"/>
    <property type="match status" value="1"/>
</dbReference>
<dbReference type="SMART" id="SM00849">
    <property type="entry name" value="Lactamase_B"/>
    <property type="match status" value="1"/>
</dbReference>
<organism evidence="2 3">
    <name type="scientific">Nostocoides australiense Ben110</name>
    <dbReference type="NCBI Taxonomy" id="1193182"/>
    <lineage>
        <taxon>Bacteria</taxon>
        <taxon>Bacillati</taxon>
        <taxon>Actinomycetota</taxon>
        <taxon>Actinomycetes</taxon>
        <taxon>Micrococcales</taxon>
        <taxon>Intrasporangiaceae</taxon>
        <taxon>Nostocoides</taxon>
    </lineage>
</organism>
<comment type="caution">
    <text evidence="2">The sequence shown here is derived from an EMBL/GenBank/DDBJ whole genome shotgun (WGS) entry which is preliminary data.</text>
</comment>
<dbReference type="CDD" id="cd07716">
    <property type="entry name" value="RNaseZ_short-form-like_MBL-fold"/>
    <property type="match status" value="1"/>
</dbReference>
<reference evidence="2 3" key="1">
    <citation type="journal article" date="2013" name="ISME J.">
        <title>A metabolic model for members of the genus Tetrasphaera involved in enhanced biological phosphorus removal.</title>
        <authorList>
            <person name="Kristiansen R."/>
            <person name="Nguyen H.T.T."/>
            <person name="Saunders A.M."/>
            <person name="Nielsen J.L."/>
            <person name="Wimmer R."/>
            <person name="Le V.Q."/>
            <person name="McIlroy S.J."/>
            <person name="Petrovski S."/>
            <person name="Seviour R.J."/>
            <person name="Calteau A."/>
            <person name="Nielsen K.L."/>
            <person name="Nielsen P.H."/>
        </authorList>
    </citation>
    <scope>NUCLEOTIDE SEQUENCE [LARGE SCALE GENOMIC DNA]</scope>
    <source>
        <strain evidence="2 3">Ben110</strain>
    </source>
</reference>